<protein>
    <recommendedName>
        <fullName evidence="5">TPM domain-containing protein</fullName>
    </recommendedName>
</protein>
<evidence type="ECO:0000256" key="2">
    <source>
        <dbReference type="SAM" id="SignalP"/>
    </source>
</evidence>
<gene>
    <name evidence="3" type="ORF">HW115_10400</name>
</gene>
<name>A0A851GEQ5_9BACT</name>
<evidence type="ECO:0008006" key="5">
    <source>
        <dbReference type="Google" id="ProtNLM"/>
    </source>
</evidence>
<feature type="transmembrane region" description="Helical" evidence="1">
    <location>
        <begin position="226"/>
        <end position="245"/>
    </location>
</feature>
<keyword evidence="1" id="KW-0812">Transmembrane</keyword>
<dbReference type="Proteomes" id="UP000557872">
    <property type="component" value="Unassembled WGS sequence"/>
</dbReference>
<evidence type="ECO:0000313" key="3">
    <source>
        <dbReference type="EMBL" id="NWK56023.1"/>
    </source>
</evidence>
<keyword evidence="1" id="KW-0472">Membrane</keyword>
<evidence type="ECO:0000256" key="1">
    <source>
        <dbReference type="SAM" id="Phobius"/>
    </source>
</evidence>
<comment type="caution">
    <text evidence="3">The sequence shown here is derived from an EMBL/GenBank/DDBJ whole genome shotgun (WGS) entry which is preliminary data.</text>
</comment>
<feature type="chain" id="PRO_5032287166" description="TPM domain-containing protein" evidence="2">
    <location>
        <begin position="23"/>
        <end position="252"/>
    </location>
</feature>
<dbReference type="RefSeq" id="WP_178932635.1">
    <property type="nucleotide sequence ID" value="NZ_JACBAZ010000004.1"/>
</dbReference>
<feature type="signal peptide" evidence="2">
    <location>
        <begin position="1"/>
        <end position="22"/>
    </location>
</feature>
<evidence type="ECO:0000313" key="4">
    <source>
        <dbReference type="Proteomes" id="UP000557872"/>
    </source>
</evidence>
<dbReference type="EMBL" id="JACBAZ010000004">
    <property type="protein sequence ID" value="NWK56023.1"/>
    <property type="molecule type" value="Genomic_DNA"/>
</dbReference>
<keyword evidence="1" id="KW-1133">Transmembrane helix</keyword>
<accession>A0A851GEQ5</accession>
<sequence>MKQVVFCLFASFVLMGALVEGAGSNLKKSTSMLDHLEVSGVPREFMGLISSYVEVSSNDVPYPGLEEEKREAQTIIVDQIINDYPDTAEGYFLEVVSTNGHSLLRRYAYSIFFKTELNNGLMLDYAREALRARDWEAGVHLDYDIRNQLRVLVVYGDASDVGLWNRIWARMDDRERHSFKGFGEMIKRGAAGKKAPERKRMLEEYERGSGARSKGEEQGLVDSFGGAWPIACLLIATLGAGYLIYAKVRKGV</sequence>
<organism evidence="3 4">
    <name type="scientific">Oceaniferula marina</name>
    <dbReference type="NCBI Taxonomy" id="2748318"/>
    <lineage>
        <taxon>Bacteria</taxon>
        <taxon>Pseudomonadati</taxon>
        <taxon>Verrucomicrobiota</taxon>
        <taxon>Verrucomicrobiia</taxon>
        <taxon>Verrucomicrobiales</taxon>
        <taxon>Verrucomicrobiaceae</taxon>
        <taxon>Oceaniferula</taxon>
    </lineage>
</organism>
<keyword evidence="2" id="KW-0732">Signal</keyword>
<dbReference type="AlphaFoldDB" id="A0A851GEQ5"/>
<keyword evidence="4" id="KW-1185">Reference proteome</keyword>
<reference evidence="3 4" key="1">
    <citation type="submission" date="2020-07" db="EMBL/GenBank/DDBJ databases">
        <title>Roseicoccus Jingziensis gen. nov., sp. nov., isolated from coastal seawater.</title>
        <authorList>
            <person name="Feng X."/>
        </authorList>
    </citation>
    <scope>NUCLEOTIDE SEQUENCE [LARGE SCALE GENOMIC DNA]</scope>
    <source>
        <strain evidence="3 4">N1E253</strain>
    </source>
</reference>
<proteinExistence type="predicted"/>